<evidence type="ECO:0000256" key="3">
    <source>
        <dbReference type="SAM" id="SignalP"/>
    </source>
</evidence>
<keyword evidence="6" id="KW-1185">Reference proteome</keyword>
<dbReference type="STRING" id="86259.A0A4Z1NYB2"/>
<dbReference type="AlphaFoldDB" id="A0A4Z1NYB2"/>
<evidence type="ECO:0000313" key="6">
    <source>
        <dbReference type="Proteomes" id="UP000298493"/>
    </source>
</evidence>
<feature type="signal peptide" evidence="3">
    <location>
        <begin position="1"/>
        <end position="19"/>
    </location>
</feature>
<feature type="domain" description="Yeast cell wall synthesis Kre9/Knh1-like N-terminal" evidence="4">
    <location>
        <begin position="32"/>
        <end position="112"/>
    </location>
</feature>
<sequence length="236" mass="22750">MYMLQSVVSVAVFAAAAIAQSTNLAFTSFPPTTVAAGSPITLNWIGGDSTAPVTITLKKGLSTDLKDVGVITSTATGGSYTWTPDTTIGDGADYALAISQGSVINYTGQFSVTGGSTAAATTASTSASTPASASSSAAPSSAANSSTESITSAAAALSTTASSSNGTISSAALSSTDSSASTTGSSTLRTSSATRTPSSSGSTASSSNVPATGAASGLQSPIALFFGVVAAMLYLQ</sequence>
<gene>
    <name evidence="5" type="ORF">E6O75_ATG11617</name>
</gene>
<dbReference type="Proteomes" id="UP000298493">
    <property type="component" value="Unassembled WGS sequence"/>
</dbReference>
<feature type="compositionally biased region" description="Low complexity" evidence="2">
    <location>
        <begin position="172"/>
        <end position="207"/>
    </location>
</feature>
<dbReference type="OrthoDB" id="5589325at2759"/>
<evidence type="ECO:0000259" key="4">
    <source>
        <dbReference type="Pfam" id="PF10342"/>
    </source>
</evidence>
<feature type="region of interest" description="Disordered" evidence="2">
    <location>
        <begin position="172"/>
        <end position="212"/>
    </location>
</feature>
<comment type="caution">
    <text evidence="5">The sequence shown here is derived from an EMBL/GenBank/DDBJ whole genome shotgun (WGS) entry which is preliminary data.</text>
</comment>
<name>A0A4Z1NYB2_9PEZI</name>
<reference evidence="5 6" key="1">
    <citation type="submission" date="2019-04" db="EMBL/GenBank/DDBJ databases">
        <title>High contiguity whole genome sequence and gene annotation resource for two Venturia nashicola isolates.</title>
        <authorList>
            <person name="Prokchorchik M."/>
            <person name="Won K."/>
            <person name="Lee Y."/>
            <person name="Choi E.D."/>
            <person name="Segonzac C."/>
            <person name="Sohn K.H."/>
        </authorList>
    </citation>
    <scope>NUCLEOTIDE SEQUENCE [LARGE SCALE GENOMIC DNA]</scope>
    <source>
        <strain evidence="5 6">PRI2</strain>
    </source>
</reference>
<proteinExistence type="predicted"/>
<dbReference type="InterPro" id="IPR052982">
    <property type="entry name" value="SRP1/TIP1-like"/>
</dbReference>
<protein>
    <submittedName>
        <fullName evidence="5">Extracellular matrix protein</fullName>
    </submittedName>
</protein>
<dbReference type="InterPro" id="IPR018466">
    <property type="entry name" value="Kre9/Knh1-like_N"/>
</dbReference>
<evidence type="ECO:0000256" key="1">
    <source>
        <dbReference type="ARBA" id="ARBA00022729"/>
    </source>
</evidence>
<dbReference type="PANTHER" id="PTHR40633">
    <property type="entry name" value="MATRIX PROTEIN, PUTATIVE (AFU_ORTHOLOGUE AFUA_8G05410)-RELATED"/>
    <property type="match status" value="1"/>
</dbReference>
<keyword evidence="1 3" id="KW-0732">Signal</keyword>
<dbReference type="Pfam" id="PF10342">
    <property type="entry name" value="Kre9_KNH"/>
    <property type="match status" value="1"/>
</dbReference>
<feature type="chain" id="PRO_5021351770" evidence="3">
    <location>
        <begin position="20"/>
        <end position="236"/>
    </location>
</feature>
<accession>A0A4Z1NYB2</accession>
<evidence type="ECO:0000256" key="2">
    <source>
        <dbReference type="SAM" id="MobiDB-lite"/>
    </source>
</evidence>
<evidence type="ECO:0000313" key="5">
    <source>
        <dbReference type="EMBL" id="TID16499.1"/>
    </source>
</evidence>
<dbReference type="PANTHER" id="PTHR40633:SF1">
    <property type="entry name" value="GPI ANCHORED SERINE-THREONINE RICH PROTEIN (AFU_ORTHOLOGUE AFUA_1G03630)"/>
    <property type="match status" value="1"/>
</dbReference>
<organism evidence="5 6">
    <name type="scientific">Venturia nashicola</name>
    <dbReference type="NCBI Taxonomy" id="86259"/>
    <lineage>
        <taxon>Eukaryota</taxon>
        <taxon>Fungi</taxon>
        <taxon>Dikarya</taxon>
        <taxon>Ascomycota</taxon>
        <taxon>Pezizomycotina</taxon>
        <taxon>Dothideomycetes</taxon>
        <taxon>Pleosporomycetidae</taxon>
        <taxon>Venturiales</taxon>
        <taxon>Venturiaceae</taxon>
        <taxon>Venturia</taxon>
    </lineage>
</organism>
<dbReference type="EMBL" id="SNSC02000018">
    <property type="protein sequence ID" value="TID16499.1"/>
    <property type="molecule type" value="Genomic_DNA"/>
</dbReference>